<organism evidence="3 4">
    <name type="scientific">Akkermansia muciniphila</name>
    <dbReference type="NCBI Taxonomy" id="239935"/>
    <lineage>
        <taxon>Bacteria</taxon>
        <taxon>Pseudomonadati</taxon>
        <taxon>Verrucomicrobiota</taxon>
        <taxon>Verrucomicrobiia</taxon>
        <taxon>Verrucomicrobiales</taxon>
        <taxon>Akkermansiaceae</taxon>
        <taxon>Akkermansia</taxon>
    </lineage>
</organism>
<gene>
    <name evidence="3" type="ORF">CXT95_10955</name>
</gene>
<accession>A0AAX0WJ82</accession>
<dbReference type="SMART" id="SM00422">
    <property type="entry name" value="HTH_MERR"/>
    <property type="match status" value="1"/>
</dbReference>
<dbReference type="AlphaFoldDB" id="A0AAX0WJ82"/>
<evidence type="ECO:0000256" key="1">
    <source>
        <dbReference type="ARBA" id="ARBA00023125"/>
    </source>
</evidence>
<dbReference type="CDD" id="cd01109">
    <property type="entry name" value="HTH_YyaN"/>
    <property type="match status" value="1"/>
</dbReference>
<dbReference type="Proteomes" id="UP000236075">
    <property type="component" value="Unassembled WGS sequence"/>
</dbReference>
<dbReference type="EMBL" id="PJLB01000012">
    <property type="protein sequence ID" value="PNC99921.1"/>
    <property type="molecule type" value="Genomic_DNA"/>
</dbReference>
<dbReference type="InterPro" id="IPR047057">
    <property type="entry name" value="MerR_fam"/>
</dbReference>
<dbReference type="PANTHER" id="PTHR30204:SF83">
    <property type="entry name" value="TRANSCRIPTIONAL REGULATOR, MERR FAMILY"/>
    <property type="match status" value="1"/>
</dbReference>
<reference evidence="3 4" key="1">
    <citation type="journal article" date="2017" name="BMC Genomics">
        <title>Genome sequencing of 39 Akkermansia muciniphila isolates reveals its population structure, genomic and functional diverisity, and global distribution in mammalian gut microbiotas.</title>
        <authorList>
            <person name="Guo X."/>
            <person name="Li S."/>
            <person name="Zhang J."/>
            <person name="Wu F."/>
            <person name="Li X."/>
            <person name="Wu D."/>
            <person name="Zhang M."/>
            <person name="Ou Z."/>
            <person name="Jie Z."/>
            <person name="Yan Q."/>
            <person name="Li P."/>
            <person name="Yi J."/>
            <person name="Peng Y."/>
        </authorList>
    </citation>
    <scope>NUCLEOTIDE SEQUENCE [LARGE SCALE GENOMIC DNA]</scope>
    <source>
        <strain evidence="3 4">GP28</strain>
    </source>
</reference>
<proteinExistence type="predicted"/>
<comment type="caution">
    <text evidence="3">The sequence shown here is derived from an EMBL/GenBank/DDBJ whole genome shotgun (WGS) entry which is preliminary data.</text>
</comment>
<sequence>MQDASELGEQKDMCLSISEVSELTGITPSNLRFFEEEGILDIPRNGAGCRIFHRKEMEELLGLVCLKHSGLELKEIKRFFHLVRQGNSTLRERYRMLKEGHQAMKTRIRELKKCLKYSKIKMEYIGQCCEAYDKGEPLPQVNPEWMDSFLKQKI</sequence>
<evidence type="ECO:0000259" key="2">
    <source>
        <dbReference type="PROSITE" id="PS50937"/>
    </source>
</evidence>
<dbReference type="InterPro" id="IPR000551">
    <property type="entry name" value="MerR-type_HTH_dom"/>
</dbReference>
<protein>
    <recommendedName>
        <fullName evidence="2">HTH merR-type domain-containing protein</fullName>
    </recommendedName>
</protein>
<dbReference type="Pfam" id="PF13411">
    <property type="entry name" value="MerR_1"/>
    <property type="match status" value="1"/>
</dbReference>
<dbReference type="InterPro" id="IPR009061">
    <property type="entry name" value="DNA-bd_dom_put_sf"/>
</dbReference>
<dbReference type="SUPFAM" id="SSF46955">
    <property type="entry name" value="Putative DNA-binding domain"/>
    <property type="match status" value="1"/>
</dbReference>
<feature type="domain" description="HTH merR-type" evidence="2">
    <location>
        <begin position="14"/>
        <end position="82"/>
    </location>
</feature>
<dbReference type="Gene3D" id="1.10.1660.10">
    <property type="match status" value="1"/>
</dbReference>
<keyword evidence="1" id="KW-0238">DNA-binding</keyword>
<dbReference type="PROSITE" id="PS50937">
    <property type="entry name" value="HTH_MERR_2"/>
    <property type="match status" value="1"/>
</dbReference>
<dbReference type="PANTHER" id="PTHR30204">
    <property type="entry name" value="REDOX-CYCLING DRUG-SENSING TRANSCRIPTIONAL ACTIVATOR SOXR"/>
    <property type="match status" value="1"/>
</dbReference>
<name>A0AAX0WJ82_9BACT</name>
<dbReference type="GO" id="GO:0003677">
    <property type="term" value="F:DNA binding"/>
    <property type="evidence" value="ECO:0007669"/>
    <property type="project" value="UniProtKB-KW"/>
</dbReference>
<dbReference type="GO" id="GO:0003700">
    <property type="term" value="F:DNA-binding transcription factor activity"/>
    <property type="evidence" value="ECO:0007669"/>
    <property type="project" value="InterPro"/>
</dbReference>
<evidence type="ECO:0000313" key="4">
    <source>
        <dbReference type="Proteomes" id="UP000236075"/>
    </source>
</evidence>
<evidence type="ECO:0000313" key="3">
    <source>
        <dbReference type="EMBL" id="PNC99921.1"/>
    </source>
</evidence>
<dbReference type="RefSeq" id="WP_102741859.1">
    <property type="nucleotide sequence ID" value="NZ_CP025823.1"/>
</dbReference>